<evidence type="ECO:0000313" key="12">
    <source>
        <dbReference type="EMBL" id="PIN24922.1"/>
    </source>
</evidence>
<feature type="domain" description="Bifunctional inhibitor/plant lipid transfer protein/seed storage helical" evidence="11">
    <location>
        <begin position="56"/>
        <end position="134"/>
    </location>
</feature>
<evidence type="ECO:0000259" key="11">
    <source>
        <dbReference type="SMART" id="SM00499"/>
    </source>
</evidence>
<dbReference type="Proteomes" id="UP000231279">
    <property type="component" value="Unassembled WGS sequence"/>
</dbReference>
<dbReference type="AlphaFoldDB" id="A0A2G9I588"/>
<feature type="region of interest" description="Disordered" evidence="9">
    <location>
        <begin position="29"/>
        <end position="49"/>
    </location>
</feature>
<accession>A0A2G9I588</accession>
<dbReference type="SMART" id="SM00499">
    <property type="entry name" value="AAI"/>
    <property type="match status" value="1"/>
</dbReference>
<evidence type="ECO:0000256" key="5">
    <source>
        <dbReference type="ARBA" id="ARBA00022729"/>
    </source>
</evidence>
<dbReference type="FunFam" id="1.10.110.10:FF:000001">
    <property type="entry name" value="Bifunctional inhibitor/lipid-transfer protein/seed storage 2S albumin superfamily protein"/>
    <property type="match status" value="1"/>
</dbReference>
<keyword evidence="4" id="KW-0336">GPI-anchor</keyword>
<dbReference type="CDD" id="cd00010">
    <property type="entry name" value="AAI_LTSS"/>
    <property type="match status" value="1"/>
</dbReference>
<dbReference type="InterPro" id="IPR043325">
    <property type="entry name" value="LTSS"/>
</dbReference>
<evidence type="ECO:0000256" key="10">
    <source>
        <dbReference type="SAM" id="SignalP"/>
    </source>
</evidence>
<dbReference type="SUPFAM" id="SSF47699">
    <property type="entry name" value="Bifunctional inhibitor/lipid-transfer protein/seed storage 2S albumin"/>
    <property type="match status" value="1"/>
</dbReference>
<keyword evidence="4" id="KW-0472">Membrane</keyword>
<gene>
    <name evidence="12" type="ORF">CDL12_02350</name>
</gene>
<evidence type="ECO:0000256" key="4">
    <source>
        <dbReference type="ARBA" id="ARBA00022622"/>
    </source>
</evidence>
<organism evidence="12 13">
    <name type="scientific">Handroanthus impetiginosus</name>
    <dbReference type="NCBI Taxonomy" id="429701"/>
    <lineage>
        <taxon>Eukaryota</taxon>
        <taxon>Viridiplantae</taxon>
        <taxon>Streptophyta</taxon>
        <taxon>Embryophyta</taxon>
        <taxon>Tracheophyta</taxon>
        <taxon>Spermatophyta</taxon>
        <taxon>Magnoliopsida</taxon>
        <taxon>eudicotyledons</taxon>
        <taxon>Gunneridae</taxon>
        <taxon>Pentapetalae</taxon>
        <taxon>asterids</taxon>
        <taxon>lamiids</taxon>
        <taxon>Lamiales</taxon>
        <taxon>Bignoniaceae</taxon>
        <taxon>Crescentiina</taxon>
        <taxon>Tabebuia alliance</taxon>
        <taxon>Handroanthus</taxon>
    </lineage>
</organism>
<comment type="subcellular location">
    <subcellularLocation>
        <location evidence="1">Cell membrane</location>
        <topology evidence="1">Lipid-anchor</topology>
        <topology evidence="1">GPI-anchor</topology>
    </subcellularLocation>
</comment>
<protein>
    <recommendedName>
        <fullName evidence="11">Bifunctional inhibitor/plant lipid transfer protein/seed storage helical domain-containing protein</fullName>
    </recommendedName>
</protein>
<keyword evidence="6" id="KW-1015">Disulfide bond</keyword>
<evidence type="ECO:0000256" key="7">
    <source>
        <dbReference type="ARBA" id="ARBA00023180"/>
    </source>
</evidence>
<name>A0A2G9I588_9LAMI</name>
<keyword evidence="8" id="KW-0449">Lipoprotein</keyword>
<feature type="chain" id="PRO_5013755534" description="Bifunctional inhibitor/plant lipid transfer protein/seed storage helical domain-containing protein" evidence="10">
    <location>
        <begin position="27"/>
        <end position="192"/>
    </location>
</feature>
<evidence type="ECO:0000256" key="3">
    <source>
        <dbReference type="ARBA" id="ARBA00022475"/>
    </source>
</evidence>
<keyword evidence="7" id="KW-0325">Glycoprotein</keyword>
<dbReference type="STRING" id="429701.A0A2G9I588"/>
<dbReference type="GO" id="GO:0098552">
    <property type="term" value="C:side of membrane"/>
    <property type="evidence" value="ECO:0007669"/>
    <property type="project" value="UniProtKB-KW"/>
</dbReference>
<dbReference type="InterPro" id="IPR036312">
    <property type="entry name" value="Bifun_inhib/LTP/seed_sf"/>
</dbReference>
<keyword evidence="13" id="KW-1185">Reference proteome</keyword>
<evidence type="ECO:0000256" key="1">
    <source>
        <dbReference type="ARBA" id="ARBA00004609"/>
    </source>
</evidence>
<proteinExistence type="inferred from homology"/>
<dbReference type="PANTHER" id="PTHR33044">
    <property type="entry name" value="BIFUNCTIONAL INHIBITOR/LIPID-TRANSFER PROTEIN/SEED STORAGE 2S ALBUMIN SUPERFAMILY PROTEIN-RELATED"/>
    <property type="match status" value="1"/>
</dbReference>
<dbReference type="OrthoDB" id="785314at2759"/>
<comment type="similarity">
    <text evidence="2">Belongs to the plant LTP family.</text>
</comment>
<comment type="caution">
    <text evidence="12">The sequence shown here is derived from an EMBL/GenBank/DDBJ whole genome shotgun (WGS) entry which is preliminary data.</text>
</comment>
<evidence type="ECO:0000256" key="9">
    <source>
        <dbReference type="SAM" id="MobiDB-lite"/>
    </source>
</evidence>
<dbReference type="EMBL" id="NKXS01000341">
    <property type="protein sequence ID" value="PIN24922.1"/>
    <property type="molecule type" value="Genomic_DNA"/>
</dbReference>
<evidence type="ECO:0000256" key="2">
    <source>
        <dbReference type="ARBA" id="ARBA00009748"/>
    </source>
</evidence>
<feature type="region of interest" description="Disordered" evidence="9">
    <location>
        <begin position="148"/>
        <end position="169"/>
    </location>
</feature>
<evidence type="ECO:0000256" key="8">
    <source>
        <dbReference type="ARBA" id="ARBA00023288"/>
    </source>
</evidence>
<sequence>MANPKTVAIPLIIAAIFAAALPRLTGQSPSPAPMMPMSPPAPGPSEPMAPSPGPDCLMYLLNLSDCLTFVQNGSNLTKPDRGCCPELANLVTTQPICLCQLLGNPDKVGITVDTKRALKLPSVCHVSTPPVSLCAAIGVPVGALAPSEAPSPGGPVAARPTAGNGNNGSPGNLAPNHHFLIGLAAVLFTYFF</sequence>
<feature type="compositionally biased region" description="Pro residues" evidence="9">
    <location>
        <begin position="30"/>
        <end position="49"/>
    </location>
</feature>
<keyword evidence="5 10" id="KW-0732">Signal</keyword>
<dbReference type="Pfam" id="PF14368">
    <property type="entry name" value="LTP_2"/>
    <property type="match status" value="1"/>
</dbReference>
<evidence type="ECO:0000313" key="13">
    <source>
        <dbReference type="Proteomes" id="UP000231279"/>
    </source>
</evidence>
<feature type="signal peptide" evidence="10">
    <location>
        <begin position="1"/>
        <end position="26"/>
    </location>
</feature>
<dbReference type="InterPro" id="IPR016140">
    <property type="entry name" value="Bifunc_inhib/LTP/seed_store"/>
</dbReference>
<reference evidence="13" key="1">
    <citation type="journal article" date="2018" name="Gigascience">
        <title>Genome assembly of the Pink Ipe (Handroanthus impetiginosus, Bignoniaceae), a highly valued, ecologically keystone Neotropical timber forest tree.</title>
        <authorList>
            <person name="Silva-Junior O.B."/>
            <person name="Grattapaglia D."/>
            <person name="Novaes E."/>
            <person name="Collevatti R.G."/>
        </authorList>
    </citation>
    <scope>NUCLEOTIDE SEQUENCE [LARGE SCALE GENOMIC DNA]</scope>
    <source>
        <strain evidence="13">cv. UFG-1</strain>
    </source>
</reference>
<keyword evidence="3" id="KW-1003">Cell membrane</keyword>
<dbReference type="GO" id="GO:0005886">
    <property type="term" value="C:plasma membrane"/>
    <property type="evidence" value="ECO:0007669"/>
    <property type="project" value="UniProtKB-SubCell"/>
</dbReference>
<evidence type="ECO:0000256" key="6">
    <source>
        <dbReference type="ARBA" id="ARBA00023157"/>
    </source>
</evidence>
<dbReference type="Gene3D" id="1.10.110.10">
    <property type="entry name" value="Plant lipid-transfer and hydrophobic proteins"/>
    <property type="match status" value="1"/>
</dbReference>